<organism evidence="1">
    <name type="scientific">Oryza meridionalis</name>
    <dbReference type="NCBI Taxonomy" id="40149"/>
    <lineage>
        <taxon>Eukaryota</taxon>
        <taxon>Viridiplantae</taxon>
        <taxon>Streptophyta</taxon>
        <taxon>Embryophyta</taxon>
        <taxon>Tracheophyta</taxon>
        <taxon>Spermatophyta</taxon>
        <taxon>Magnoliopsida</taxon>
        <taxon>Liliopsida</taxon>
        <taxon>Poales</taxon>
        <taxon>Poaceae</taxon>
        <taxon>BOP clade</taxon>
        <taxon>Oryzoideae</taxon>
        <taxon>Oryzeae</taxon>
        <taxon>Oryzinae</taxon>
        <taxon>Oryza</taxon>
    </lineage>
</organism>
<reference evidence="1" key="2">
    <citation type="submission" date="2018-05" db="EMBL/GenBank/DDBJ databases">
        <title>OmerRS3 (Oryza meridionalis Reference Sequence Version 3).</title>
        <authorList>
            <person name="Zhang J."/>
            <person name="Kudrna D."/>
            <person name="Lee S."/>
            <person name="Talag J."/>
            <person name="Welchert J."/>
            <person name="Wing R.A."/>
        </authorList>
    </citation>
    <scope>NUCLEOTIDE SEQUENCE [LARGE SCALE GENOMIC DNA]</scope>
    <source>
        <strain evidence="1">OR44</strain>
    </source>
</reference>
<evidence type="ECO:0000313" key="2">
    <source>
        <dbReference type="Proteomes" id="UP000008021"/>
    </source>
</evidence>
<dbReference type="EnsemblPlants" id="OMERI09G02530.2">
    <property type="protein sequence ID" value="OMERI09G02530.2"/>
    <property type="gene ID" value="OMERI09G02530"/>
</dbReference>
<evidence type="ECO:0000313" key="1">
    <source>
        <dbReference type="EnsemblPlants" id="OMERI09G02530.2"/>
    </source>
</evidence>
<dbReference type="HOGENOM" id="CLU_171380_0_0_1"/>
<name>A0A0E0EQ43_9ORYZ</name>
<keyword evidence="2" id="KW-1185">Reference proteome</keyword>
<dbReference type="Gramene" id="OMERI09G02530.2">
    <property type="protein sequence ID" value="OMERI09G02530.2"/>
    <property type="gene ID" value="OMERI09G02530"/>
</dbReference>
<dbReference type="AlphaFoldDB" id="A0A0E0EQ43"/>
<dbReference type="Proteomes" id="UP000008021">
    <property type="component" value="Chromosome 9"/>
</dbReference>
<dbReference type="Gramene" id="OMERI09G02530.1">
    <property type="protein sequence ID" value="OMERI09G02530.1"/>
    <property type="gene ID" value="OMERI09G02530"/>
</dbReference>
<protein>
    <submittedName>
        <fullName evidence="1">Uncharacterized protein</fullName>
    </submittedName>
</protein>
<dbReference type="EnsemblPlants" id="OMERI09G02530.1">
    <property type="protein sequence ID" value="OMERI09G02530.1"/>
    <property type="gene ID" value="OMERI09G02530"/>
</dbReference>
<proteinExistence type="predicted"/>
<accession>A0A0E0EQ43</accession>
<reference evidence="1" key="1">
    <citation type="submission" date="2015-04" db="UniProtKB">
        <authorList>
            <consortium name="EnsemblPlants"/>
        </authorList>
    </citation>
    <scope>IDENTIFICATION</scope>
</reference>
<sequence length="104" mass="11231">MAKLTWTWLGATTVEEKEYEDAVWVVPGGDARLCCPGGQVCQCGVGGLGALAPNHMKDAHVITLRILNADAVVYLNHTCPPVPLDHPCRSCWLCDAGMQQRLVS</sequence>